<dbReference type="EMBL" id="CP043026">
    <property type="protein sequence ID" value="QEH62391.1"/>
    <property type="molecule type" value="Genomic_DNA"/>
</dbReference>
<sequence>MKINLNDIVILKKPHPSKTEKWKVIRVGVIYKLQSTIDSKTILEFKKENLIKAIKAIESEK</sequence>
<accession>A0A5B9Y5S5</accession>
<dbReference type="InterPro" id="IPR009296">
    <property type="entry name" value="DUF951"/>
</dbReference>
<dbReference type="KEGG" id="schi:SCHIN_v1c11980"/>
<proteinExistence type="predicted"/>
<evidence type="ECO:0008006" key="3">
    <source>
        <dbReference type="Google" id="ProtNLM"/>
    </source>
</evidence>
<evidence type="ECO:0000313" key="2">
    <source>
        <dbReference type="Proteomes" id="UP000323144"/>
    </source>
</evidence>
<dbReference type="AlphaFoldDB" id="A0A5B9Y5S5"/>
<organism evidence="1 2">
    <name type="scientific">Spiroplasma chinense</name>
    <dbReference type="NCBI Taxonomy" id="216932"/>
    <lineage>
        <taxon>Bacteria</taxon>
        <taxon>Bacillati</taxon>
        <taxon>Mycoplasmatota</taxon>
        <taxon>Mollicutes</taxon>
        <taxon>Entomoplasmatales</taxon>
        <taxon>Spiroplasmataceae</taxon>
        <taxon>Spiroplasma</taxon>
    </lineage>
</organism>
<gene>
    <name evidence="1" type="ORF">SCHIN_v1c11980</name>
</gene>
<protein>
    <recommendedName>
        <fullName evidence="3">DUF951 domain-containing protein</fullName>
    </recommendedName>
</protein>
<keyword evidence="2" id="KW-1185">Reference proteome</keyword>
<dbReference type="Proteomes" id="UP000323144">
    <property type="component" value="Chromosome"/>
</dbReference>
<name>A0A5B9Y5S5_9MOLU</name>
<evidence type="ECO:0000313" key="1">
    <source>
        <dbReference type="EMBL" id="QEH62391.1"/>
    </source>
</evidence>
<reference evidence="1 2" key="1">
    <citation type="submission" date="2019-08" db="EMBL/GenBank/DDBJ databases">
        <title>Complete genome sequence of Spiroplasma chinense CCH (DSM 19755).</title>
        <authorList>
            <person name="Shen H.-Y."/>
            <person name="Lin Y.-C."/>
            <person name="Chou L."/>
            <person name="Kuo C.-H."/>
        </authorList>
    </citation>
    <scope>NUCLEOTIDE SEQUENCE [LARGE SCALE GENOMIC DNA]</scope>
    <source>
        <strain evidence="1 2">CCH</strain>
    </source>
</reference>
<dbReference type="RefSeq" id="WP_166508749.1">
    <property type="nucleotide sequence ID" value="NZ_CP043026.1"/>
</dbReference>
<dbReference type="Pfam" id="PF06107">
    <property type="entry name" value="DUF951"/>
    <property type="match status" value="1"/>
</dbReference>